<name>A0ABQ6P8F1_9SPHN</name>
<dbReference type="InterPro" id="IPR036812">
    <property type="entry name" value="NAD(P)_OxRdtase_dom_sf"/>
</dbReference>
<reference evidence="3 4" key="1">
    <citation type="submission" date="2023-06" db="EMBL/GenBank/DDBJ databases">
        <title>Draft genome sequence of Novosphingobium sp. strain IK01.</title>
        <authorList>
            <person name="Hatamoto M."/>
            <person name="Ikarashi T."/>
            <person name="Yamaguchi T."/>
        </authorList>
    </citation>
    <scope>NUCLEOTIDE SEQUENCE [LARGE SCALE GENOMIC DNA]</scope>
    <source>
        <strain evidence="3 4">IK01</strain>
    </source>
</reference>
<evidence type="ECO:0000256" key="1">
    <source>
        <dbReference type="ARBA" id="ARBA00023002"/>
    </source>
</evidence>
<proteinExistence type="predicted"/>
<accession>A0ABQ6P8F1</accession>
<dbReference type="EMBL" id="BTFW01000001">
    <property type="protein sequence ID" value="GMM61523.1"/>
    <property type="molecule type" value="Genomic_DNA"/>
</dbReference>
<dbReference type="Pfam" id="PF00248">
    <property type="entry name" value="Aldo_ket_red"/>
    <property type="match status" value="1"/>
</dbReference>
<dbReference type="InterPro" id="IPR023210">
    <property type="entry name" value="NADP_OxRdtase_dom"/>
</dbReference>
<dbReference type="SUPFAM" id="SSF51430">
    <property type="entry name" value="NAD(P)-linked oxidoreductase"/>
    <property type="match status" value="1"/>
</dbReference>
<dbReference type="Proteomes" id="UP001187221">
    <property type="component" value="Unassembled WGS sequence"/>
</dbReference>
<organism evidence="3 4">
    <name type="scientific">Novosphingobium pituita</name>
    <dbReference type="NCBI Taxonomy" id="3056842"/>
    <lineage>
        <taxon>Bacteria</taxon>
        <taxon>Pseudomonadati</taxon>
        <taxon>Pseudomonadota</taxon>
        <taxon>Alphaproteobacteria</taxon>
        <taxon>Sphingomonadales</taxon>
        <taxon>Sphingomonadaceae</taxon>
        <taxon>Novosphingobium</taxon>
    </lineage>
</organism>
<dbReference type="PANTHER" id="PTHR43625">
    <property type="entry name" value="AFLATOXIN B1 ALDEHYDE REDUCTASE"/>
    <property type="match status" value="1"/>
</dbReference>
<sequence>MSILPPASPFRRPLAGRALAPIGLGCMSLSWAYGERPSEEDGIALLHRAIELGYDHFDTARLYGQGHNETLVGRALKGKRDKVFLASKMGIFASGEKRGIDCHPDTIRAELEKSLTLLQTDHIDLYYMHRRDFTVPIEDSVGAMADLVREGKIGAIGLSEMSADTLRRAAATHPIAAMQTEYSPWTRQAEIAVLDACREVGTTFVAFSPVARGALANGVRDPQALEEGDIRKAMPRFMADNWPRNLALIDRFNALAHEAGVTPAQLSLAWVLGKGEHIVAIPGTGKIAHLEENIARQDWTIPADLTAQVDALINQQTVSGHRYAQTMHATIDTEDFEPA</sequence>
<dbReference type="InterPro" id="IPR050791">
    <property type="entry name" value="Aldo-Keto_reductase"/>
</dbReference>
<comment type="caution">
    <text evidence="3">The sequence shown here is derived from an EMBL/GenBank/DDBJ whole genome shotgun (WGS) entry which is preliminary data.</text>
</comment>
<keyword evidence="1" id="KW-0560">Oxidoreductase</keyword>
<evidence type="ECO:0000259" key="2">
    <source>
        <dbReference type="Pfam" id="PF00248"/>
    </source>
</evidence>
<gene>
    <name evidence="3" type="ORF">NUTIK01_23000</name>
</gene>
<dbReference type="Gene3D" id="3.20.20.100">
    <property type="entry name" value="NADP-dependent oxidoreductase domain"/>
    <property type="match status" value="1"/>
</dbReference>
<dbReference type="PANTHER" id="PTHR43625:SF40">
    <property type="entry name" value="ALDO-KETO REDUCTASE YAKC [NADP(+)]"/>
    <property type="match status" value="1"/>
</dbReference>
<dbReference type="InterPro" id="IPR020471">
    <property type="entry name" value="AKR"/>
</dbReference>
<dbReference type="RefSeq" id="WP_317975200.1">
    <property type="nucleotide sequence ID" value="NZ_BTFW01000001.1"/>
</dbReference>
<evidence type="ECO:0000313" key="3">
    <source>
        <dbReference type="EMBL" id="GMM61523.1"/>
    </source>
</evidence>
<evidence type="ECO:0000313" key="4">
    <source>
        <dbReference type="Proteomes" id="UP001187221"/>
    </source>
</evidence>
<dbReference type="PRINTS" id="PR00069">
    <property type="entry name" value="ALDKETRDTASE"/>
</dbReference>
<keyword evidence="4" id="KW-1185">Reference proteome</keyword>
<protein>
    <submittedName>
        <fullName evidence="3">Aldo/keto reductase</fullName>
    </submittedName>
</protein>
<feature type="domain" description="NADP-dependent oxidoreductase" evidence="2">
    <location>
        <begin position="21"/>
        <end position="313"/>
    </location>
</feature>